<dbReference type="InterPro" id="IPR036910">
    <property type="entry name" value="HMG_box_dom_sf"/>
</dbReference>
<dbReference type="Proteomes" id="UP000789831">
    <property type="component" value="Unassembled WGS sequence"/>
</dbReference>
<dbReference type="Gene3D" id="1.10.30.10">
    <property type="entry name" value="High mobility group box domain"/>
    <property type="match status" value="1"/>
</dbReference>
<evidence type="ECO:0000313" key="4">
    <source>
        <dbReference type="Proteomes" id="UP000789831"/>
    </source>
</evidence>
<dbReference type="SUPFAM" id="SSF47095">
    <property type="entry name" value="HMG-box"/>
    <property type="match status" value="1"/>
</dbReference>
<reference evidence="3" key="1">
    <citation type="submission" date="2021-06" db="EMBL/GenBank/DDBJ databases">
        <authorList>
            <person name="Kallberg Y."/>
            <person name="Tangrot J."/>
            <person name="Rosling A."/>
        </authorList>
    </citation>
    <scope>NUCLEOTIDE SEQUENCE</scope>
    <source>
        <strain evidence="3">MT106</strain>
    </source>
</reference>
<evidence type="ECO:0000313" key="3">
    <source>
        <dbReference type="EMBL" id="CAG8601121.1"/>
    </source>
</evidence>
<sequence>MPSSVAYLIDNEILNLQRCPYQLTLSIEELTKYLIYNEILSLQRCPYQLTLCIEELTKSDYPPRPQNSWIIFRRDYEAYLRSCDPHVKQKVKETAKECSLKWKELSSEAIHFFKMLEEIAHENYKRIYPSCKYKPKKTKNASYKEFVFREQKSYAFVSLPMSSSLSLRNNIMNDTALTTSDSIHPFTINTNIDAAINTNIYKAFFIINSQQSFTAKPIHY</sequence>
<keyword evidence="1" id="KW-0539">Nucleus</keyword>
<dbReference type="EMBL" id="CAJVPL010002158">
    <property type="protein sequence ID" value="CAG8601121.1"/>
    <property type="molecule type" value="Genomic_DNA"/>
</dbReference>
<dbReference type="GO" id="GO:0003677">
    <property type="term" value="F:DNA binding"/>
    <property type="evidence" value="ECO:0007669"/>
    <property type="project" value="UniProtKB-UniRule"/>
</dbReference>
<accession>A0A9N9GCT3</accession>
<organism evidence="3 4">
    <name type="scientific">Ambispora gerdemannii</name>
    <dbReference type="NCBI Taxonomy" id="144530"/>
    <lineage>
        <taxon>Eukaryota</taxon>
        <taxon>Fungi</taxon>
        <taxon>Fungi incertae sedis</taxon>
        <taxon>Mucoromycota</taxon>
        <taxon>Glomeromycotina</taxon>
        <taxon>Glomeromycetes</taxon>
        <taxon>Archaeosporales</taxon>
        <taxon>Ambisporaceae</taxon>
        <taxon>Ambispora</taxon>
    </lineage>
</organism>
<feature type="domain" description="HMG box" evidence="2">
    <location>
        <begin position="62"/>
        <end position="134"/>
    </location>
</feature>
<name>A0A9N9GCT3_9GLOM</name>
<comment type="caution">
    <text evidence="3">The sequence shown here is derived from an EMBL/GenBank/DDBJ whole genome shotgun (WGS) entry which is preliminary data.</text>
</comment>
<keyword evidence="4" id="KW-1185">Reference proteome</keyword>
<dbReference type="OrthoDB" id="6247875at2759"/>
<feature type="DNA-binding region" description="HMG box" evidence="1">
    <location>
        <begin position="62"/>
        <end position="134"/>
    </location>
</feature>
<dbReference type="InterPro" id="IPR009071">
    <property type="entry name" value="HMG_box_dom"/>
</dbReference>
<evidence type="ECO:0000256" key="1">
    <source>
        <dbReference type="PROSITE-ProRule" id="PRU00267"/>
    </source>
</evidence>
<dbReference type="GO" id="GO:0005634">
    <property type="term" value="C:nucleus"/>
    <property type="evidence" value="ECO:0007669"/>
    <property type="project" value="UniProtKB-UniRule"/>
</dbReference>
<dbReference type="AlphaFoldDB" id="A0A9N9GCT3"/>
<gene>
    <name evidence="3" type="ORF">AGERDE_LOCUS9108</name>
</gene>
<proteinExistence type="predicted"/>
<dbReference type="Pfam" id="PF00505">
    <property type="entry name" value="HMG_box"/>
    <property type="match status" value="1"/>
</dbReference>
<dbReference type="PROSITE" id="PS50118">
    <property type="entry name" value="HMG_BOX_2"/>
    <property type="match status" value="1"/>
</dbReference>
<keyword evidence="1" id="KW-0238">DNA-binding</keyword>
<evidence type="ECO:0000259" key="2">
    <source>
        <dbReference type="PROSITE" id="PS50118"/>
    </source>
</evidence>
<protein>
    <submittedName>
        <fullName evidence="3">12222_t:CDS:1</fullName>
    </submittedName>
</protein>